<reference evidence="1" key="2">
    <citation type="submission" date="2022-09" db="EMBL/GenBank/DDBJ databases">
        <authorList>
            <person name="Sun Q."/>
            <person name="Ohkuma M."/>
        </authorList>
    </citation>
    <scope>NUCLEOTIDE SEQUENCE</scope>
    <source>
        <strain evidence="1">JCM 13583</strain>
    </source>
</reference>
<comment type="caution">
    <text evidence="1">The sequence shown here is derived from an EMBL/GenBank/DDBJ whole genome shotgun (WGS) entry which is preliminary data.</text>
</comment>
<keyword evidence="2" id="KW-1185">Reference proteome</keyword>
<dbReference type="Proteomes" id="UP000632195">
    <property type="component" value="Unassembled WGS sequence"/>
</dbReference>
<evidence type="ECO:0000313" key="1">
    <source>
        <dbReference type="EMBL" id="GGM71617.1"/>
    </source>
</evidence>
<proteinExistence type="predicted"/>
<reference evidence="1" key="1">
    <citation type="journal article" date="2014" name="Int. J. Syst. Evol. Microbiol.">
        <title>Complete genome sequence of Corynebacterium casei LMG S-19264T (=DSM 44701T), isolated from a smear-ripened cheese.</title>
        <authorList>
            <consortium name="US DOE Joint Genome Institute (JGI-PGF)"/>
            <person name="Walter F."/>
            <person name="Albersmeier A."/>
            <person name="Kalinowski J."/>
            <person name="Ruckert C."/>
        </authorList>
    </citation>
    <scope>NUCLEOTIDE SEQUENCE</scope>
    <source>
        <strain evidence="1">JCM 13583</strain>
    </source>
</reference>
<gene>
    <name evidence="1" type="ORF">GCM10007108_07160</name>
</gene>
<evidence type="ECO:0000313" key="2">
    <source>
        <dbReference type="Proteomes" id="UP000632195"/>
    </source>
</evidence>
<organism evidence="1 2">
    <name type="scientific">Thermogymnomonas acidicola</name>
    <dbReference type="NCBI Taxonomy" id="399579"/>
    <lineage>
        <taxon>Archaea</taxon>
        <taxon>Methanobacteriati</taxon>
        <taxon>Thermoplasmatota</taxon>
        <taxon>Thermoplasmata</taxon>
        <taxon>Thermoplasmatales</taxon>
        <taxon>Thermogymnomonas</taxon>
    </lineage>
</organism>
<name>A0AA37F967_9ARCH</name>
<dbReference type="AlphaFoldDB" id="A0AA37F967"/>
<protein>
    <submittedName>
        <fullName evidence="1">Uncharacterized protein</fullName>
    </submittedName>
</protein>
<sequence>MVNRRVSVRLYRGDTYEGILRKSEMPGFLHLGQRVAGGVVDRYIHLDDIMYFWYLVNGKKKIYEVRVVNRFRGFLA</sequence>
<dbReference type="EMBL" id="BMNY01000001">
    <property type="protein sequence ID" value="GGM71617.1"/>
    <property type="molecule type" value="Genomic_DNA"/>
</dbReference>
<accession>A0AA37F967</accession>